<evidence type="ECO:0000256" key="1">
    <source>
        <dbReference type="SAM" id="MobiDB-lite"/>
    </source>
</evidence>
<keyword evidence="3" id="KW-1185">Reference proteome</keyword>
<proteinExistence type="predicted"/>
<dbReference type="EMBL" id="JAPMOS010000116">
    <property type="protein sequence ID" value="KAJ4455190.1"/>
    <property type="molecule type" value="Genomic_DNA"/>
</dbReference>
<protein>
    <submittedName>
        <fullName evidence="2">Uncharacterized protein</fullName>
    </submittedName>
</protein>
<gene>
    <name evidence="2" type="ORF">PAPYR_9922</name>
</gene>
<feature type="compositionally biased region" description="Low complexity" evidence="1">
    <location>
        <begin position="486"/>
        <end position="516"/>
    </location>
</feature>
<sequence>MSSSPASQAKVGHFRNTLRIVSLLSKSPINNFRVEIGQKKLCYFFLIEDRSREQLCRLLLEKSEDILPFSGTQIPFIPSTMCGLSSLLRSYTALQISLQWLQFRDFVACHRKRKMVGSGWALRLLSATRGDDAIGWYCRQLDGLSPSALVRVSYHFLRYLQYAAVPNAPSDSLQPFVEALANPSVADLRRFAQELRTLVVDLQLPPELEVGPNWFFRQTFISGGSLHHLRDFLKAYKGGALLCSDGTPAWRDPCEKEALARFFSTFTGIVDAAAHLLDVAASKQPTPSDIILSSTTPSFPSVRTRVPIPSALYPAAPLETMNYAPSFPSRTQDPDWSADLAPGSVDLQYLEGITLELLEAFLVPPSPPMPLSLRYKGTAEERTLAAVQMLPLAPLAMIIDLNAESQPTDDQDNVILVRLVQDPTTGIVHLARVRQFNLLRRVEFLFFLVHYWVIAAGRLMPALAPDGDNAASPSLSRRSSDRHSFDPGSGRSRSSDPGSGHSSDPGSGRSPDPMGRQGVLPCKRPASPEKPAEALPPSEEVLAPLCAGPTGAAAQRIADAVAMLRRKLPPQSVLASASHEVLARLCAIVLAKQQSDDHGSQVEAEFLGTLGWEAFWRSSGTSRPPPSLFEAEMEALLALAEQEVECQSDMTP</sequence>
<organism evidence="2 3">
    <name type="scientific">Paratrimastix pyriformis</name>
    <dbReference type="NCBI Taxonomy" id="342808"/>
    <lineage>
        <taxon>Eukaryota</taxon>
        <taxon>Metamonada</taxon>
        <taxon>Preaxostyla</taxon>
        <taxon>Paratrimastigidae</taxon>
        <taxon>Paratrimastix</taxon>
    </lineage>
</organism>
<name>A0ABQ8UED6_9EUKA</name>
<feature type="region of interest" description="Disordered" evidence="1">
    <location>
        <begin position="467"/>
        <end position="536"/>
    </location>
</feature>
<reference evidence="2" key="1">
    <citation type="journal article" date="2022" name="bioRxiv">
        <title>Genomics of Preaxostyla Flagellates Illuminates Evolutionary Transitions and the Path Towards Mitochondrial Loss.</title>
        <authorList>
            <person name="Novak L.V.F."/>
            <person name="Treitli S.C."/>
            <person name="Pyrih J."/>
            <person name="Halakuc P."/>
            <person name="Pipaliya S.V."/>
            <person name="Vacek V."/>
            <person name="Brzon O."/>
            <person name="Soukal P."/>
            <person name="Eme L."/>
            <person name="Dacks J.B."/>
            <person name="Karnkowska A."/>
            <person name="Elias M."/>
            <person name="Hampl V."/>
        </authorList>
    </citation>
    <scope>NUCLEOTIDE SEQUENCE</scope>
    <source>
        <strain evidence="2">RCP-MX</strain>
    </source>
</reference>
<evidence type="ECO:0000313" key="3">
    <source>
        <dbReference type="Proteomes" id="UP001141327"/>
    </source>
</evidence>
<evidence type="ECO:0000313" key="2">
    <source>
        <dbReference type="EMBL" id="KAJ4455190.1"/>
    </source>
</evidence>
<comment type="caution">
    <text evidence="2">The sequence shown here is derived from an EMBL/GenBank/DDBJ whole genome shotgun (WGS) entry which is preliminary data.</text>
</comment>
<accession>A0ABQ8UED6</accession>
<dbReference type="Proteomes" id="UP001141327">
    <property type="component" value="Unassembled WGS sequence"/>
</dbReference>